<dbReference type="InterPro" id="IPR035965">
    <property type="entry name" value="PAS-like_dom_sf"/>
</dbReference>
<dbReference type="Pfam" id="PF00010">
    <property type="entry name" value="HLH"/>
    <property type="match status" value="1"/>
</dbReference>
<comment type="caution">
    <text evidence="4">The sequence shown here is derived from an EMBL/GenBank/DDBJ whole genome shotgun (WGS) entry which is preliminary data.</text>
</comment>
<evidence type="ECO:0000313" key="5">
    <source>
        <dbReference type="Proteomes" id="UP000053237"/>
    </source>
</evidence>
<dbReference type="InParanoid" id="A0A024GIE4"/>
<reference evidence="4 5" key="1">
    <citation type="submission" date="2012-05" db="EMBL/GenBank/DDBJ databases">
        <title>Recombination and specialization in a pathogen metapopulation.</title>
        <authorList>
            <person name="Gardiner A."/>
            <person name="Kemen E."/>
            <person name="Schultz-Larsen T."/>
            <person name="MacLean D."/>
            <person name="Van Oosterhout C."/>
            <person name="Jones J.D.G."/>
        </authorList>
    </citation>
    <scope>NUCLEOTIDE SEQUENCE [LARGE SCALE GENOMIC DNA]</scope>
    <source>
        <strain evidence="4 5">Ac Nc2</strain>
    </source>
</reference>
<sequence length="368" mass="42140">MLTSSTNMYDPTRTPRGSGRTTLSPVFQSMHSQQPQLVHHPSCERPRLYQCDSNTHQVQIINDNNPINVNTYQYGTTPPQQLTPHPYTGDVDHEPLMLSMNHQNHYFPHLENSMSSVSSDYSNDTPNQDTFSNNSTNAYSLGLKRSREELNLKEKKRMSKLNDRINELKAILDEAGVQSKKNKQSILDNTSHYIYKLRNTLAVAKQKAERAENQVNLYKMKSDNAFENVESKRMYRRCFEQSSIARVIVSLEQRIQFCNNAFLRHAGVDMEAILKEHDSNRFICNDTSQLEEIFMRVFVRKSPHSWLVKASSVNGPIPVSLMTSLIFDGTGKPECIEFCLIPVLQQATNSKADETVNESDPQTRELTF</sequence>
<dbReference type="OrthoDB" id="200651at2759"/>
<accession>A0A024GIE4</accession>
<feature type="compositionally biased region" description="Low complexity" evidence="2">
    <location>
        <begin position="11"/>
        <end position="22"/>
    </location>
</feature>
<feature type="region of interest" description="Disordered" evidence="2">
    <location>
        <begin position="117"/>
        <end position="137"/>
    </location>
</feature>
<organism evidence="4 5">
    <name type="scientific">Albugo candida</name>
    <dbReference type="NCBI Taxonomy" id="65357"/>
    <lineage>
        <taxon>Eukaryota</taxon>
        <taxon>Sar</taxon>
        <taxon>Stramenopiles</taxon>
        <taxon>Oomycota</taxon>
        <taxon>Peronosporomycetes</taxon>
        <taxon>Albuginales</taxon>
        <taxon>Albuginaceae</taxon>
        <taxon>Albugo</taxon>
    </lineage>
</organism>
<evidence type="ECO:0000259" key="3">
    <source>
        <dbReference type="PROSITE" id="PS50888"/>
    </source>
</evidence>
<dbReference type="InterPro" id="IPR036638">
    <property type="entry name" value="HLH_DNA-bd_sf"/>
</dbReference>
<gene>
    <name evidence="4" type="ORF">BN9_074540</name>
</gene>
<protein>
    <recommendedName>
        <fullName evidence="3">BHLH domain-containing protein</fullName>
    </recommendedName>
</protein>
<feature type="compositionally biased region" description="Polar residues" evidence="2">
    <location>
        <begin position="123"/>
        <end position="137"/>
    </location>
</feature>
<feature type="region of interest" description="Disordered" evidence="2">
    <location>
        <begin position="1"/>
        <end position="22"/>
    </location>
</feature>
<dbReference type="Gene3D" id="3.30.450.20">
    <property type="entry name" value="PAS domain"/>
    <property type="match status" value="1"/>
</dbReference>
<dbReference type="GO" id="GO:0046983">
    <property type="term" value="F:protein dimerization activity"/>
    <property type="evidence" value="ECO:0007669"/>
    <property type="project" value="InterPro"/>
</dbReference>
<dbReference type="PROSITE" id="PS50888">
    <property type="entry name" value="BHLH"/>
    <property type="match status" value="1"/>
</dbReference>
<dbReference type="CDD" id="cd00083">
    <property type="entry name" value="bHLH_SF"/>
    <property type="match status" value="1"/>
</dbReference>
<feature type="domain" description="BHLH" evidence="3">
    <location>
        <begin position="145"/>
        <end position="197"/>
    </location>
</feature>
<keyword evidence="5" id="KW-1185">Reference proteome</keyword>
<dbReference type="Gene3D" id="4.10.280.10">
    <property type="entry name" value="Helix-loop-helix DNA-binding domain"/>
    <property type="match status" value="1"/>
</dbReference>
<dbReference type="SUPFAM" id="SSF47459">
    <property type="entry name" value="HLH, helix-loop-helix DNA-binding domain"/>
    <property type="match status" value="1"/>
</dbReference>
<dbReference type="SMART" id="SM00353">
    <property type="entry name" value="HLH"/>
    <property type="match status" value="1"/>
</dbReference>
<evidence type="ECO:0000256" key="1">
    <source>
        <dbReference type="SAM" id="Coils"/>
    </source>
</evidence>
<name>A0A024GIE4_9STRA</name>
<dbReference type="InterPro" id="IPR000014">
    <property type="entry name" value="PAS"/>
</dbReference>
<feature type="coiled-coil region" evidence="1">
    <location>
        <begin position="151"/>
        <end position="228"/>
    </location>
</feature>
<dbReference type="NCBIfam" id="TIGR00229">
    <property type="entry name" value="sensory_box"/>
    <property type="match status" value="1"/>
</dbReference>
<dbReference type="Proteomes" id="UP000053237">
    <property type="component" value="Unassembled WGS sequence"/>
</dbReference>
<dbReference type="AlphaFoldDB" id="A0A024GIE4"/>
<keyword evidence="1" id="KW-0175">Coiled coil</keyword>
<dbReference type="SUPFAM" id="SSF55785">
    <property type="entry name" value="PYP-like sensor domain (PAS domain)"/>
    <property type="match status" value="1"/>
</dbReference>
<dbReference type="InterPro" id="IPR011598">
    <property type="entry name" value="bHLH_dom"/>
</dbReference>
<evidence type="ECO:0000313" key="4">
    <source>
        <dbReference type="EMBL" id="CCI46525.1"/>
    </source>
</evidence>
<proteinExistence type="predicted"/>
<evidence type="ECO:0000256" key="2">
    <source>
        <dbReference type="SAM" id="MobiDB-lite"/>
    </source>
</evidence>
<dbReference type="EMBL" id="CAIX01000129">
    <property type="protein sequence ID" value="CCI46525.1"/>
    <property type="molecule type" value="Genomic_DNA"/>
</dbReference>